<dbReference type="SUPFAM" id="SSF56112">
    <property type="entry name" value="Protein kinase-like (PK-like)"/>
    <property type="match status" value="1"/>
</dbReference>
<dbReference type="GO" id="GO:0046316">
    <property type="term" value="F:gluconokinase activity"/>
    <property type="evidence" value="ECO:0007669"/>
    <property type="project" value="UniProtKB-EC"/>
</dbReference>
<dbReference type="BioCyc" id="CSTA292563:G1353-105-MONOMER"/>
<dbReference type="GO" id="GO:0005975">
    <property type="term" value="P:carbohydrate metabolic process"/>
    <property type="evidence" value="ECO:0007669"/>
    <property type="project" value="InterPro"/>
</dbReference>
<dbReference type="KEGG" id="csn:Cyast_0106"/>
<dbReference type="PANTHER" id="PTHR43883:SF1">
    <property type="entry name" value="GLUCONOKINASE"/>
    <property type="match status" value="1"/>
</dbReference>
<dbReference type="eggNOG" id="COG2187">
    <property type="taxonomic scope" value="Bacteria"/>
</dbReference>
<keyword evidence="7" id="KW-0067">ATP-binding</keyword>
<accession>K9YGU4</accession>
<evidence type="ECO:0000256" key="7">
    <source>
        <dbReference type="ARBA" id="ARBA00022840"/>
    </source>
</evidence>
<dbReference type="SUPFAM" id="SSF52540">
    <property type="entry name" value="P-loop containing nucleoside triphosphate hydrolases"/>
    <property type="match status" value="1"/>
</dbReference>
<evidence type="ECO:0000256" key="4">
    <source>
        <dbReference type="ARBA" id="ARBA00022679"/>
    </source>
</evidence>
<keyword evidence="5" id="KW-0547">Nucleotide-binding</keyword>
<keyword evidence="6" id="KW-0418">Kinase</keyword>
<comment type="catalytic activity">
    <reaction evidence="8">
        <text>D-gluconate + ATP = 6-phospho-D-gluconate + ADP + H(+)</text>
        <dbReference type="Rhea" id="RHEA:19433"/>
        <dbReference type="ChEBI" id="CHEBI:15378"/>
        <dbReference type="ChEBI" id="CHEBI:18391"/>
        <dbReference type="ChEBI" id="CHEBI:30616"/>
        <dbReference type="ChEBI" id="CHEBI:58759"/>
        <dbReference type="ChEBI" id="CHEBI:456216"/>
        <dbReference type="EC" id="2.7.1.12"/>
    </reaction>
</comment>
<dbReference type="AlphaFoldDB" id="K9YGU4"/>
<dbReference type="InterPro" id="IPR027417">
    <property type="entry name" value="P-loop_NTPase"/>
</dbReference>
<dbReference type="STRING" id="292563.Cyast_0106"/>
<dbReference type="InterPro" id="IPR011009">
    <property type="entry name" value="Kinase-like_dom_sf"/>
</dbReference>
<dbReference type="HOGENOM" id="CLU_026771_1_1_3"/>
<protein>
    <recommendedName>
        <fullName evidence="3">gluconokinase</fullName>
        <ecNumber evidence="3">2.7.1.12</ecNumber>
    </recommendedName>
</protein>
<dbReference type="PATRIC" id="fig|292563.3.peg.113"/>
<evidence type="ECO:0000313" key="10">
    <source>
        <dbReference type="Proteomes" id="UP000010483"/>
    </source>
</evidence>
<dbReference type="EC" id="2.7.1.12" evidence="3"/>
<comment type="pathway">
    <text evidence="1">Carbohydrate acid metabolism.</text>
</comment>
<proteinExistence type="inferred from homology"/>
<keyword evidence="4" id="KW-0808">Transferase</keyword>
<dbReference type="GO" id="GO:0005524">
    <property type="term" value="F:ATP binding"/>
    <property type="evidence" value="ECO:0007669"/>
    <property type="project" value="UniProtKB-KW"/>
</dbReference>
<keyword evidence="10" id="KW-1185">Reference proteome</keyword>
<dbReference type="Proteomes" id="UP000010483">
    <property type="component" value="Chromosome"/>
</dbReference>
<dbReference type="InterPro" id="IPR052732">
    <property type="entry name" value="Cell-binding_unc_protein"/>
</dbReference>
<evidence type="ECO:0000256" key="5">
    <source>
        <dbReference type="ARBA" id="ARBA00022741"/>
    </source>
</evidence>
<reference evidence="10" key="1">
    <citation type="journal article" date="2013" name="Proc. Natl. Acad. Sci. U.S.A.">
        <title>Improving the coverage of the cyanobacterial phylum using diversity-driven genome sequencing.</title>
        <authorList>
            <person name="Shih P.M."/>
            <person name="Wu D."/>
            <person name="Latifi A."/>
            <person name="Axen S.D."/>
            <person name="Fewer D.P."/>
            <person name="Talla E."/>
            <person name="Calteau A."/>
            <person name="Cai F."/>
            <person name="Tandeau de Marsac N."/>
            <person name="Rippka R."/>
            <person name="Herdman M."/>
            <person name="Sivonen K."/>
            <person name="Coursin T."/>
            <person name="Laurent T."/>
            <person name="Goodwin L."/>
            <person name="Nolan M."/>
            <person name="Davenport K.W."/>
            <person name="Han C.S."/>
            <person name="Rubin E.M."/>
            <person name="Eisen J.A."/>
            <person name="Woyke T."/>
            <person name="Gugger M."/>
            <person name="Kerfeld C.A."/>
        </authorList>
    </citation>
    <scope>NUCLEOTIDE SEQUENCE [LARGE SCALE GENOMIC DNA]</scope>
    <source>
        <strain evidence="10">ATCC 29140 / PCC 7202</strain>
    </source>
</reference>
<dbReference type="Gene3D" id="3.40.50.300">
    <property type="entry name" value="P-loop containing nucleotide triphosphate hydrolases"/>
    <property type="match status" value="1"/>
</dbReference>
<evidence type="ECO:0000256" key="2">
    <source>
        <dbReference type="ARBA" id="ARBA00008420"/>
    </source>
</evidence>
<dbReference type="eggNOG" id="COG0645">
    <property type="taxonomic scope" value="Bacteria"/>
</dbReference>
<evidence type="ECO:0000256" key="6">
    <source>
        <dbReference type="ARBA" id="ARBA00022777"/>
    </source>
</evidence>
<dbReference type="PANTHER" id="PTHR43883">
    <property type="entry name" value="SLR0207 PROTEIN"/>
    <property type="match status" value="1"/>
</dbReference>
<evidence type="ECO:0000256" key="8">
    <source>
        <dbReference type="ARBA" id="ARBA00048090"/>
    </source>
</evidence>
<organism evidence="9 10">
    <name type="scientific">Cyanobacterium stanieri (strain ATCC 29140 / PCC 7202)</name>
    <dbReference type="NCBI Taxonomy" id="292563"/>
    <lineage>
        <taxon>Bacteria</taxon>
        <taxon>Bacillati</taxon>
        <taxon>Cyanobacteriota</taxon>
        <taxon>Cyanophyceae</taxon>
        <taxon>Oscillatoriophycideae</taxon>
        <taxon>Chroococcales</taxon>
        <taxon>Geminocystaceae</taxon>
        <taxon>Cyanobacterium</taxon>
    </lineage>
</organism>
<gene>
    <name evidence="9" type="ordered locus">Cyast_0106</name>
</gene>
<dbReference type="InterPro" id="IPR006001">
    <property type="entry name" value="Therm_gnt_kin"/>
</dbReference>
<dbReference type="Pfam" id="PF13671">
    <property type="entry name" value="AAA_33"/>
    <property type="match status" value="1"/>
</dbReference>
<sequence>MAKSQLINKMQQEIFYFHPVNTPIKVIQTHCSIVFLTGKYAYKLKKDVNFGFLDYSTLEKRKHFLEQELAMNKVIAPELYVEVLPISYTNDTFVLNNSINVVDYALKMNQFPQENLFINIFEAGKLTENHIKELGKIVADFHQKTITNDYISSFGKVEKIALSINDNYRQTEKYIGIAQTAEQYQETKKFTDNFLANHQDIFETRINNQKIKECHGDLHLKNICIFNNKIQLFDRIEFNEEFRFVDVMYDVAFTVMDLHSKGEKELANIFLNTYLEYTGDWEGVIVLPLYLSRQAYVRAKVTSFLLDDSAIESEEKERATKTAKDYYDLAWKYTQKSEAKLILMSGLSGSGKSTLASKIAKELNAIHIRSDAVRKHLAQISLQEKGTDDIYSPQMNNKTYGRLLELAQILINAGFTVILDAKYDRIYLRQPIIQWTKKQQIPLEIIYCYAPFEVMCDRISQRQGDISDATPEILKKQQEQLEPFTEEEKPFVRKINTHH</sequence>
<evidence type="ECO:0000313" key="9">
    <source>
        <dbReference type="EMBL" id="AFZ46089.1"/>
    </source>
</evidence>
<name>K9YGU4_CYASC</name>
<dbReference type="CDD" id="cd02021">
    <property type="entry name" value="GntK"/>
    <property type="match status" value="1"/>
</dbReference>
<evidence type="ECO:0000256" key="1">
    <source>
        <dbReference type="ARBA" id="ARBA00004761"/>
    </source>
</evidence>
<dbReference type="EMBL" id="CP003940">
    <property type="protein sequence ID" value="AFZ46089.1"/>
    <property type="molecule type" value="Genomic_DNA"/>
</dbReference>
<evidence type="ECO:0000256" key="3">
    <source>
        <dbReference type="ARBA" id="ARBA00012054"/>
    </source>
</evidence>
<comment type="similarity">
    <text evidence="2">Belongs to the gluconokinase GntK/GntV family.</text>
</comment>